<organism evidence="3 4">
    <name type="scientific">Roseimicrobium gellanilyticum</name>
    <dbReference type="NCBI Taxonomy" id="748857"/>
    <lineage>
        <taxon>Bacteria</taxon>
        <taxon>Pseudomonadati</taxon>
        <taxon>Verrucomicrobiota</taxon>
        <taxon>Verrucomicrobiia</taxon>
        <taxon>Verrucomicrobiales</taxon>
        <taxon>Verrucomicrobiaceae</taxon>
        <taxon>Roseimicrobium</taxon>
    </lineage>
</organism>
<feature type="domain" description="PIN" evidence="2">
    <location>
        <begin position="144"/>
        <end position="253"/>
    </location>
</feature>
<gene>
    <name evidence="3" type="ORF">DES53_106213</name>
</gene>
<dbReference type="SUPFAM" id="SSF88723">
    <property type="entry name" value="PIN domain-like"/>
    <property type="match status" value="1"/>
</dbReference>
<dbReference type="PANTHER" id="PTHR11603:SF147">
    <property type="entry name" value="MEMBRANE PROTEIN"/>
    <property type="match status" value="1"/>
</dbReference>
<dbReference type="Pfam" id="PF01850">
    <property type="entry name" value="PIN"/>
    <property type="match status" value="1"/>
</dbReference>
<protein>
    <submittedName>
        <fullName evidence="3">Uncharacterized protein YacL</fullName>
    </submittedName>
</protein>
<dbReference type="AlphaFoldDB" id="A0A366HJT3"/>
<dbReference type="Gene3D" id="3.40.50.1010">
    <property type="entry name" value="5'-nuclease"/>
    <property type="match status" value="1"/>
</dbReference>
<dbReference type="InterPro" id="IPR052041">
    <property type="entry name" value="Nucleic_acid_metab_PIN/TRAM"/>
</dbReference>
<dbReference type="RefSeq" id="WP_113959632.1">
    <property type="nucleotide sequence ID" value="NZ_QNRR01000006.1"/>
</dbReference>
<sequence length="346" mass="37825">MQVPWSIKLARALFLTLAVVLGGAIAAGFHAEIWVGTLIGLVVGGFFVLVDSLLAQFTFREFSFGTFGLLVGLFCAWLVTKIGIMDLPWFRSLEDPESIRSVVEICLYLIFGFLGITLALRSDRDQFSFIIPYVRFRRDASEGEPMLLDTNVIIDGRVPQVYETGFLSGNLVVPRFVLDELQRMADSRDPMKSSRGKRGLDSVQKLRDTKGIELTIHESPPGTVEAGPVDALLVTLAHELNARLLTNDVNLGKVARVRNVTVLNLNDLARALQPEVGAGDELDISLVKSGKEKHQAVGYLPDGAMIVVNYASQFIGDTVAIVVSGVTHTSAGRLIFADLKQARVVQ</sequence>
<comment type="caution">
    <text evidence="3">The sequence shown here is derived from an EMBL/GenBank/DDBJ whole genome shotgun (WGS) entry which is preliminary data.</text>
</comment>
<dbReference type="PANTHER" id="PTHR11603">
    <property type="entry name" value="AAA FAMILY ATPASE"/>
    <property type="match status" value="1"/>
</dbReference>
<accession>A0A366HJT3</accession>
<feature type="transmembrane region" description="Helical" evidence="1">
    <location>
        <begin position="62"/>
        <end position="79"/>
    </location>
</feature>
<proteinExistence type="predicted"/>
<keyword evidence="1" id="KW-0472">Membrane</keyword>
<dbReference type="CDD" id="cd09877">
    <property type="entry name" value="PIN_YacL-like"/>
    <property type="match status" value="1"/>
</dbReference>
<dbReference type="EMBL" id="QNRR01000006">
    <property type="protein sequence ID" value="RBP42504.1"/>
    <property type="molecule type" value="Genomic_DNA"/>
</dbReference>
<dbReference type="InterPro" id="IPR002716">
    <property type="entry name" value="PIN_dom"/>
</dbReference>
<dbReference type="SMART" id="SM00670">
    <property type="entry name" value="PINc"/>
    <property type="match status" value="1"/>
</dbReference>
<evidence type="ECO:0000259" key="2">
    <source>
        <dbReference type="SMART" id="SM00670"/>
    </source>
</evidence>
<keyword evidence="1" id="KW-1133">Transmembrane helix</keyword>
<keyword evidence="1" id="KW-0812">Transmembrane</keyword>
<dbReference type="InterPro" id="IPR029060">
    <property type="entry name" value="PIN-like_dom_sf"/>
</dbReference>
<evidence type="ECO:0000313" key="4">
    <source>
        <dbReference type="Proteomes" id="UP000253426"/>
    </source>
</evidence>
<feature type="transmembrane region" description="Helical" evidence="1">
    <location>
        <begin position="36"/>
        <end position="55"/>
    </location>
</feature>
<evidence type="ECO:0000256" key="1">
    <source>
        <dbReference type="SAM" id="Phobius"/>
    </source>
</evidence>
<dbReference type="OrthoDB" id="9780734at2"/>
<reference evidence="3 4" key="1">
    <citation type="submission" date="2018-06" db="EMBL/GenBank/DDBJ databases">
        <title>Genomic Encyclopedia of Type Strains, Phase IV (KMG-IV): sequencing the most valuable type-strain genomes for metagenomic binning, comparative biology and taxonomic classification.</title>
        <authorList>
            <person name="Goeker M."/>
        </authorList>
    </citation>
    <scope>NUCLEOTIDE SEQUENCE [LARGE SCALE GENOMIC DNA]</scope>
    <source>
        <strain evidence="3 4">DSM 25532</strain>
    </source>
</reference>
<dbReference type="Proteomes" id="UP000253426">
    <property type="component" value="Unassembled WGS sequence"/>
</dbReference>
<name>A0A366HJT3_9BACT</name>
<keyword evidence="4" id="KW-1185">Reference proteome</keyword>
<feature type="transmembrane region" description="Helical" evidence="1">
    <location>
        <begin position="99"/>
        <end position="120"/>
    </location>
</feature>
<evidence type="ECO:0000313" key="3">
    <source>
        <dbReference type="EMBL" id="RBP42504.1"/>
    </source>
</evidence>